<reference evidence="1" key="1">
    <citation type="submission" date="2021-09" db="EMBL/GenBank/DDBJ databases">
        <title>The genome of Mauremys mutica provides insights into the evolution of semi-aquatic lifestyle.</title>
        <authorList>
            <person name="Gong S."/>
            <person name="Gao Y."/>
        </authorList>
    </citation>
    <scope>NUCLEOTIDE SEQUENCE</scope>
    <source>
        <strain evidence="1">MM-2020</strain>
        <tissue evidence="1">Muscle</tissue>
    </source>
</reference>
<protein>
    <submittedName>
        <fullName evidence="1">Uncharacterized protein</fullName>
    </submittedName>
</protein>
<evidence type="ECO:0000313" key="1">
    <source>
        <dbReference type="EMBL" id="KAH1170856.1"/>
    </source>
</evidence>
<comment type="caution">
    <text evidence="1">The sequence shown here is derived from an EMBL/GenBank/DDBJ whole genome shotgun (WGS) entry which is preliminary data.</text>
</comment>
<sequence length="154" mass="17582">MCQKQQAGAGKSWRPDSRILYFTHFSRVWGLSHHTVERSCGFSESKNNFDKILIFSLLKVADIVKKVTTYLDIVGSGIYSLSVIPVQMSQFESTRVVVFSISCTEILPWDMRIQLAFCLLHYHQQQRFFSLNWAVTCVNDAQSPTGVTLVILMI</sequence>
<keyword evidence="2" id="KW-1185">Reference proteome</keyword>
<gene>
    <name evidence="1" type="ORF">KIL84_006474</name>
</gene>
<name>A0A9D3WZX1_9SAUR</name>
<proteinExistence type="predicted"/>
<dbReference type="Proteomes" id="UP000827986">
    <property type="component" value="Unassembled WGS sequence"/>
</dbReference>
<organism evidence="1 2">
    <name type="scientific">Mauremys mutica</name>
    <name type="common">yellowpond turtle</name>
    <dbReference type="NCBI Taxonomy" id="74926"/>
    <lineage>
        <taxon>Eukaryota</taxon>
        <taxon>Metazoa</taxon>
        <taxon>Chordata</taxon>
        <taxon>Craniata</taxon>
        <taxon>Vertebrata</taxon>
        <taxon>Euteleostomi</taxon>
        <taxon>Archelosauria</taxon>
        <taxon>Testudinata</taxon>
        <taxon>Testudines</taxon>
        <taxon>Cryptodira</taxon>
        <taxon>Durocryptodira</taxon>
        <taxon>Testudinoidea</taxon>
        <taxon>Geoemydidae</taxon>
        <taxon>Geoemydinae</taxon>
        <taxon>Mauremys</taxon>
    </lineage>
</organism>
<accession>A0A9D3WZX1</accession>
<dbReference type="EMBL" id="JAHDVG010000483">
    <property type="protein sequence ID" value="KAH1170856.1"/>
    <property type="molecule type" value="Genomic_DNA"/>
</dbReference>
<dbReference type="AlphaFoldDB" id="A0A9D3WZX1"/>
<evidence type="ECO:0000313" key="2">
    <source>
        <dbReference type="Proteomes" id="UP000827986"/>
    </source>
</evidence>